<evidence type="ECO:0000256" key="3">
    <source>
        <dbReference type="ARBA" id="ARBA00022676"/>
    </source>
</evidence>
<evidence type="ECO:0000256" key="10">
    <source>
        <dbReference type="RuleBase" id="RU363063"/>
    </source>
</evidence>
<keyword evidence="7 10" id="KW-1133">Transmembrane helix</keyword>
<dbReference type="GO" id="GO:0006493">
    <property type="term" value="P:protein O-linked glycosylation"/>
    <property type="evidence" value="ECO:0007669"/>
    <property type="project" value="TreeGrafter"/>
</dbReference>
<dbReference type="EC" id="2.4.1.-" evidence="10"/>
<dbReference type="Pfam" id="PF01762">
    <property type="entry name" value="Galactosyl_T"/>
    <property type="match status" value="1"/>
</dbReference>
<evidence type="ECO:0000313" key="12">
    <source>
        <dbReference type="Proteomes" id="UP000321570"/>
    </source>
</evidence>
<dbReference type="PANTHER" id="PTHR11214">
    <property type="entry name" value="BETA-1,3-N-ACETYLGLUCOSAMINYLTRANSFERASE"/>
    <property type="match status" value="1"/>
</dbReference>
<comment type="similarity">
    <text evidence="2 10">Belongs to the glycosyltransferase 31 family.</text>
</comment>
<evidence type="ECO:0000256" key="7">
    <source>
        <dbReference type="ARBA" id="ARBA00022989"/>
    </source>
</evidence>
<sequence>MLLYSAPRLRVCIFIPAVILFFTIYLWYAGGRIIMTKFPHPFSLSVNFSECKWPPDYTTAIESNRTYNITICIQLNADATYNDKPKRYQLNHLFNVPQTNKTISFDEIPNLPRKILNRMKYPKIYDTYPQDVPIKTIIGQIKAGLPVSYKPKYNYPIKILRTSSAVCSGGTRHNLVVVVKSGVYNFEAREEFRTFMKNQILSCPSFRVGYVFSIGLPRAHGGRIFNRDGNIVNLTGPAGDMLEKYAGKSSILMDRIYTEIDKYDDIILADYEDTYFNLSWKTVTNLRWISAFCDKNQGDFFMIIDDDHRMNLQLVEKFAKEVPTLDLRTSIHGKTYWTDRVCRTPGMKYFISYREMPWDVVARYPRGMSQFIGADIVDDMAIATAYTKYNYLNEDVYLGLLAYKLGITIRNVFNMFDHLEFKYYKLFSSPMIAWKVYF</sequence>
<accession>A0A564YXU7</accession>
<keyword evidence="6 10" id="KW-0735">Signal-anchor</keyword>
<evidence type="ECO:0000313" key="11">
    <source>
        <dbReference type="EMBL" id="VUZ52045.1"/>
    </source>
</evidence>
<comment type="subcellular location">
    <subcellularLocation>
        <location evidence="1 10">Golgi apparatus membrane</location>
        <topology evidence="1 10">Single-pass type II membrane protein</topology>
    </subcellularLocation>
</comment>
<evidence type="ECO:0000256" key="9">
    <source>
        <dbReference type="ARBA" id="ARBA00023136"/>
    </source>
</evidence>
<name>A0A564YXU7_HYMDI</name>
<dbReference type="EMBL" id="CABIJS010000455">
    <property type="protein sequence ID" value="VUZ52045.1"/>
    <property type="molecule type" value="Genomic_DNA"/>
</dbReference>
<evidence type="ECO:0000256" key="5">
    <source>
        <dbReference type="ARBA" id="ARBA00022692"/>
    </source>
</evidence>
<keyword evidence="4" id="KW-0808">Transferase</keyword>
<dbReference type="GO" id="GO:0016758">
    <property type="term" value="F:hexosyltransferase activity"/>
    <property type="evidence" value="ECO:0007669"/>
    <property type="project" value="InterPro"/>
</dbReference>
<dbReference type="GO" id="GO:0000139">
    <property type="term" value="C:Golgi membrane"/>
    <property type="evidence" value="ECO:0007669"/>
    <property type="project" value="UniProtKB-SubCell"/>
</dbReference>
<evidence type="ECO:0000256" key="1">
    <source>
        <dbReference type="ARBA" id="ARBA00004323"/>
    </source>
</evidence>
<evidence type="ECO:0000256" key="6">
    <source>
        <dbReference type="ARBA" id="ARBA00022968"/>
    </source>
</evidence>
<dbReference type="AlphaFoldDB" id="A0A564YXU7"/>
<keyword evidence="12" id="KW-1185">Reference proteome</keyword>
<dbReference type="InterPro" id="IPR002659">
    <property type="entry name" value="Glyco_trans_31"/>
</dbReference>
<gene>
    <name evidence="11" type="ORF">WMSIL1_LOCUS10620</name>
</gene>
<keyword evidence="3 10" id="KW-0328">Glycosyltransferase</keyword>
<evidence type="ECO:0000256" key="8">
    <source>
        <dbReference type="ARBA" id="ARBA00023034"/>
    </source>
</evidence>
<reference evidence="11 12" key="1">
    <citation type="submission" date="2019-07" db="EMBL/GenBank/DDBJ databases">
        <authorList>
            <person name="Jastrzebski P J."/>
            <person name="Paukszto L."/>
            <person name="Jastrzebski P J."/>
        </authorList>
    </citation>
    <scope>NUCLEOTIDE SEQUENCE [LARGE SCALE GENOMIC DNA]</scope>
    <source>
        <strain evidence="11 12">WMS-il1</strain>
    </source>
</reference>
<protein>
    <recommendedName>
        <fullName evidence="10">Hexosyltransferase</fullName>
        <ecNumber evidence="10">2.4.1.-</ecNumber>
    </recommendedName>
</protein>
<keyword evidence="5 10" id="KW-0812">Transmembrane</keyword>
<dbReference type="PANTHER" id="PTHR11214:SF314">
    <property type="entry name" value="HEXOSYLTRANSFERASE"/>
    <property type="match status" value="1"/>
</dbReference>
<keyword evidence="8 10" id="KW-0333">Golgi apparatus</keyword>
<keyword evidence="9 10" id="KW-0472">Membrane</keyword>
<proteinExistence type="inferred from homology"/>
<dbReference type="Proteomes" id="UP000321570">
    <property type="component" value="Unassembled WGS sequence"/>
</dbReference>
<evidence type="ECO:0000256" key="2">
    <source>
        <dbReference type="ARBA" id="ARBA00008661"/>
    </source>
</evidence>
<organism evidence="11 12">
    <name type="scientific">Hymenolepis diminuta</name>
    <name type="common">Rat tapeworm</name>
    <dbReference type="NCBI Taxonomy" id="6216"/>
    <lineage>
        <taxon>Eukaryota</taxon>
        <taxon>Metazoa</taxon>
        <taxon>Spiralia</taxon>
        <taxon>Lophotrochozoa</taxon>
        <taxon>Platyhelminthes</taxon>
        <taxon>Cestoda</taxon>
        <taxon>Eucestoda</taxon>
        <taxon>Cyclophyllidea</taxon>
        <taxon>Hymenolepididae</taxon>
        <taxon>Hymenolepis</taxon>
    </lineage>
</organism>
<evidence type="ECO:0000256" key="4">
    <source>
        <dbReference type="ARBA" id="ARBA00022679"/>
    </source>
</evidence>
<feature type="transmembrane region" description="Helical" evidence="10">
    <location>
        <begin position="12"/>
        <end position="30"/>
    </location>
</feature>